<keyword evidence="4" id="KW-0547">Nucleotide-binding</keyword>
<dbReference type="Gene3D" id="3.30.200.20">
    <property type="entry name" value="Phosphorylase Kinase, domain 1"/>
    <property type="match status" value="1"/>
</dbReference>
<dbReference type="Proteomes" id="UP000649604">
    <property type="component" value="Unassembled WGS sequence"/>
</dbReference>
<keyword evidence="5 8" id="KW-0418">Kinase</keyword>
<dbReference type="InterPro" id="IPR000719">
    <property type="entry name" value="Prot_kinase_dom"/>
</dbReference>
<evidence type="ECO:0000256" key="2">
    <source>
        <dbReference type="ARBA" id="ARBA00022527"/>
    </source>
</evidence>
<dbReference type="Gene3D" id="1.25.40.10">
    <property type="entry name" value="Tetratricopeptide repeat domain"/>
    <property type="match status" value="1"/>
</dbReference>
<evidence type="ECO:0000256" key="1">
    <source>
        <dbReference type="ARBA" id="ARBA00012513"/>
    </source>
</evidence>
<dbReference type="GO" id="GO:0005524">
    <property type="term" value="F:ATP binding"/>
    <property type="evidence" value="ECO:0007669"/>
    <property type="project" value="UniProtKB-KW"/>
</dbReference>
<dbReference type="InterPro" id="IPR029024">
    <property type="entry name" value="TerB-like"/>
</dbReference>
<evidence type="ECO:0000259" key="7">
    <source>
        <dbReference type="PROSITE" id="PS50011"/>
    </source>
</evidence>
<feature type="domain" description="Protein kinase" evidence="7">
    <location>
        <begin position="193"/>
        <end position="444"/>
    </location>
</feature>
<evidence type="ECO:0000256" key="3">
    <source>
        <dbReference type="ARBA" id="ARBA00022679"/>
    </source>
</evidence>
<dbReference type="SUPFAM" id="SSF158682">
    <property type="entry name" value="TerB-like"/>
    <property type="match status" value="1"/>
</dbReference>
<dbReference type="EMBL" id="WJJP01000641">
    <property type="protein sequence ID" value="MBD3326822.1"/>
    <property type="molecule type" value="Genomic_DNA"/>
</dbReference>
<gene>
    <name evidence="8" type="ORF">GF339_19715</name>
</gene>
<dbReference type="InterPro" id="IPR011990">
    <property type="entry name" value="TPR-like_helical_dom_sf"/>
</dbReference>
<dbReference type="AlphaFoldDB" id="A0A9D5JYX1"/>
<evidence type="ECO:0000256" key="4">
    <source>
        <dbReference type="ARBA" id="ARBA00022741"/>
    </source>
</evidence>
<evidence type="ECO:0000313" key="8">
    <source>
        <dbReference type="EMBL" id="MBD3326822.1"/>
    </source>
</evidence>
<keyword evidence="6" id="KW-0067">ATP-binding</keyword>
<name>A0A9D5JYX1_9BACT</name>
<evidence type="ECO:0000256" key="6">
    <source>
        <dbReference type="ARBA" id="ARBA00022840"/>
    </source>
</evidence>
<comment type="caution">
    <text evidence="8">The sequence shown here is derived from an EMBL/GenBank/DDBJ whole genome shotgun (WGS) entry which is preliminary data.</text>
</comment>
<evidence type="ECO:0000256" key="5">
    <source>
        <dbReference type="ARBA" id="ARBA00022777"/>
    </source>
</evidence>
<dbReference type="CDD" id="cd14014">
    <property type="entry name" value="STKc_PknB_like"/>
    <property type="match status" value="1"/>
</dbReference>
<dbReference type="EC" id="2.7.11.1" evidence="1"/>
<keyword evidence="3" id="KW-0808">Transferase</keyword>
<sequence length="503" mass="57010">MDLDRVYKRTYTSLRIHALRNNGCLSSSDLQSLNLPTTPEVLEDILLLLQSAGKLRAVPQRDGEILYDFLPFLEQSVEESVLDMATRMQLVKIYLSRHMWSPAITELRVTRTHPKFKKESLYLLGTCFEEKNAVEKALENYERVLAADYFYRDTLDRFTHLTERQKQQTDASTSVTTLVTAQEEISRRLGDRYEIVRELGRGGAGIVYQAIDLKLKRDVALKVLYQQATQDSRNTASFLQEARLAAQLDHPHIIDVYDVNIESQYITMEFIDGGTLRDVLNTYKRLPLAQARAIIIQLCRGLQVAHKAGVLHRDIKPANIFITRQKKLKLGDFGIAHIANLDQAAFTQLSAQIGTLPYMAPEQVEGGQLSVASDLYAVGVVFYEMLTGSPPFIVGDIAYHHLYSQPAPPDISPTIDAVLLRCLAKNPADRFHSADELRRTLQALEKDEQARQGKYRDLLKVALLDKDLSEKELLVLKMKRKALNLTDEEAQKIEHDLGIHLPS</sequence>
<dbReference type="SUPFAM" id="SSF48452">
    <property type="entry name" value="TPR-like"/>
    <property type="match status" value="1"/>
</dbReference>
<dbReference type="FunFam" id="1.10.510.10:FF:000021">
    <property type="entry name" value="Serine/threonine protein kinase"/>
    <property type="match status" value="1"/>
</dbReference>
<evidence type="ECO:0000313" key="9">
    <source>
        <dbReference type="Proteomes" id="UP000649604"/>
    </source>
</evidence>
<proteinExistence type="predicted"/>
<keyword evidence="2" id="KW-0723">Serine/threonine-protein kinase</keyword>
<protein>
    <recommendedName>
        <fullName evidence="1">non-specific serine/threonine protein kinase</fullName>
        <ecNumber evidence="1">2.7.11.1</ecNumber>
    </recommendedName>
</protein>
<organism evidence="8 9">
    <name type="scientific">candidate division KSB3 bacterium</name>
    <dbReference type="NCBI Taxonomy" id="2044937"/>
    <lineage>
        <taxon>Bacteria</taxon>
        <taxon>candidate division KSB3</taxon>
    </lineage>
</organism>
<dbReference type="Pfam" id="PF00069">
    <property type="entry name" value="Pkinase"/>
    <property type="match status" value="1"/>
</dbReference>
<dbReference type="PANTHER" id="PTHR43289">
    <property type="entry name" value="MITOGEN-ACTIVATED PROTEIN KINASE KINASE KINASE 20-RELATED"/>
    <property type="match status" value="1"/>
</dbReference>
<dbReference type="PANTHER" id="PTHR43289:SF6">
    <property type="entry name" value="SERINE_THREONINE-PROTEIN KINASE NEKL-3"/>
    <property type="match status" value="1"/>
</dbReference>
<accession>A0A9D5JYX1</accession>
<reference evidence="8" key="1">
    <citation type="submission" date="2019-11" db="EMBL/GenBank/DDBJ databases">
        <title>Microbial mats filling the niche in hypersaline microbial mats.</title>
        <authorList>
            <person name="Wong H.L."/>
            <person name="Macleod F.I."/>
            <person name="White R.A. III"/>
            <person name="Burns B.P."/>
        </authorList>
    </citation>
    <scope>NUCLEOTIDE SEQUENCE</scope>
    <source>
        <strain evidence="8">Rbin_158</strain>
    </source>
</reference>
<dbReference type="InterPro" id="IPR011009">
    <property type="entry name" value="Kinase-like_dom_sf"/>
</dbReference>
<dbReference type="SMART" id="SM00220">
    <property type="entry name" value="S_TKc"/>
    <property type="match status" value="1"/>
</dbReference>
<dbReference type="PROSITE" id="PS00108">
    <property type="entry name" value="PROTEIN_KINASE_ST"/>
    <property type="match status" value="1"/>
</dbReference>
<dbReference type="InterPro" id="IPR008271">
    <property type="entry name" value="Ser/Thr_kinase_AS"/>
</dbReference>
<dbReference type="Gene3D" id="1.10.510.10">
    <property type="entry name" value="Transferase(Phosphotransferase) domain 1"/>
    <property type="match status" value="1"/>
</dbReference>
<dbReference type="SUPFAM" id="SSF56112">
    <property type="entry name" value="Protein kinase-like (PK-like)"/>
    <property type="match status" value="1"/>
</dbReference>
<dbReference type="GO" id="GO:0004674">
    <property type="term" value="F:protein serine/threonine kinase activity"/>
    <property type="evidence" value="ECO:0007669"/>
    <property type="project" value="UniProtKB-KW"/>
</dbReference>
<dbReference type="PROSITE" id="PS50011">
    <property type="entry name" value="PROTEIN_KINASE_DOM"/>
    <property type="match status" value="1"/>
</dbReference>